<evidence type="ECO:0000259" key="2">
    <source>
        <dbReference type="Pfam" id="PF03629"/>
    </source>
</evidence>
<dbReference type="RefSeq" id="WP_138001538.1">
    <property type="nucleotide sequence ID" value="NZ_QGQD01000004.1"/>
</dbReference>
<dbReference type="GO" id="GO:0016787">
    <property type="term" value="F:hydrolase activity"/>
    <property type="evidence" value="ECO:0007669"/>
    <property type="project" value="UniProtKB-KW"/>
</dbReference>
<dbReference type="Gene3D" id="3.40.50.1110">
    <property type="entry name" value="SGNH hydrolase"/>
    <property type="match status" value="1"/>
</dbReference>
<sequence>MTGVILTSAPDDWAIIQKEGDCGSISLKGHYSIPDAALNAGVKYAIPVVRIMQEDNNYPVVPWTPAEFSLLDEERFTGTFEITLTLPKGGLYRIETGVDSASTDGTYTWMFRGDVRFHIGVGNLFIVAGQSNAAGFGQDWGGDAPALGVHVLRNNNRWALATHPLNESTDAGDDNENTEIRVSGTSPWISFGRRLQQISGCPVGLIVCAKGGSPIDLWDKDGTGSLYRNMLRKINMTNQHPIGILWYQGCADTTDGNYEVYEEKYLNFISNIRHDLGYEIPFFTFQLNREIGSPYQKGWAVIREVQRRAAHTMQKVYVLPTLNCSLSDNVHNSSVSNTLLGERMAKLCGYVLCNAPAFLAPDIYSAELIQRDQILLRFSGVVRTLFLYSQNPAECGFLIEDNLGEVLPYCITLAPGILDGLLITLDRDLQGDAQVSFCHESVPSFVPPVDAVTYLPLLSFYQFPVDARQLGGSLCHQI</sequence>
<organism evidence="3 4">
    <name type="scientific">Robinsoniella peoriensis</name>
    <dbReference type="NCBI Taxonomy" id="180332"/>
    <lineage>
        <taxon>Bacteria</taxon>
        <taxon>Bacillati</taxon>
        <taxon>Bacillota</taxon>
        <taxon>Clostridia</taxon>
        <taxon>Lachnospirales</taxon>
        <taxon>Lachnospiraceae</taxon>
        <taxon>Robinsoniella</taxon>
    </lineage>
</organism>
<evidence type="ECO:0000313" key="4">
    <source>
        <dbReference type="Proteomes" id="UP000306509"/>
    </source>
</evidence>
<dbReference type="SUPFAM" id="SSF52266">
    <property type="entry name" value="SGNH hydrolase"/>
    <property type="match status" value="1"/>
</dbReference>
<comment type="caution">
    <text evidence="3">The sequence shown here is derived from an EMBL/GenBank/DDBJ whole genome shotgun (WGS) entry which is preliminary data.</text>
</comment>
<protein>
    <recommendedName>
        <fullName evidence="2">Sialate O-acetylesterase domain-containing protein</fullName>
    </recommendedName>
</protein>
<dbReference type="Proteomes" id="UP000306509">
    <property type="component" value="Unassembled WGS sequence"/>
</dbReference>
<dbReference type="InterPro" id="IPR036514">
    <property type="entry name" value="SGNH_hydro_sf"/>
</dbReference>
<dbReference type="PANTHER" id="PTHR31988">
    <property type="entry name" value="ESTERASE, PUTATIVE (DUF303)-RELATED"/>
    <property type="match status" value="1"/>
</dbReference>
<name>A0A4U8QCW9_9FIRM</name>
<proteinExistence type="predicted"/>
<dbReference type="PANTHER" id="PTHR31988:SF19">
    <property type="entry name" value="9-O-ACETYL-N-ACETYLNEURAMINIC ACID DEACETYLASE-RELATED"/>
    <property type="match status" value="1"/>
</dbReference>
<keyword evidence="1" id="KW-0378">Hydrolase</keyword>
<reference evidence="3 4" key="1">
    <citation type="journal article" date="2019" name="Anaerobe">
        <title>Detection of Robinsoniella peoriensis in multiple bone samples of a trauma patient.</title>
        <authorList>
            <person name="Schrottner P."/>
            <person name="Hartwich K."/>
            <person name="Bunk B."/>
            <person name="Schober I."/>
            <person name="Helbig S."/>
            <person name="Rudolph W.W."/>
            <person name="Gunzer F."/>
        </authorList>
    </citation>
    <scope>NUCLEOTIDE SEQUENCE [LARGE SCALE GENOMIC DNA]</scope>
    <source>
        <strain evidence="3 4">DSM 106044</strain>
    </source>
</reference>
<dbReference type="Pfam" id="PF03629">
    <property type="entry name" value="SASA"/>
    <property type="match status" value="1"/>
</dbReference>
<feature type="domain" description="Sialate O-acetylesterase" evidence="2">
    <location>
        <begin position="122"/>
        <end position="347"/>
    </location>
</feature>
<evidence type="ECO:0000313" key="3">
    <source>
        <dbReference type="EMBL" id="TLD02927.1"/>
    </source>
</evidence>
<dbReference type="AlphaFoldDB" id="A0A4U8QCW9"/>
<dbReference type="InterPro" id="IPR005181">
    <property type="entry name" value="SASA"/>
</dbReference>
<evidence type="ECO:0000256" key="1">
    <source>
        <dbReference type="ARBA" id="ARBA00022801"/>
    </source>
</evidence>
<dbReference type="InterPro" id="IPR052940">
    <property type="entry name" value="Carb_Esterase_6"/>
</dbReference>
<dbReference type="EMBL" id="QGQD01000004">
    <property type="protein sequence ID" value="TLD02927.1"/>
    <property type="molecule type" value="Genomic_DNA"/>
</dbReference>
<keyword evidence="4" id="KW-1185">Reference proteome</keyword>
<dbReference type="STRING" id="180332.GCA_000797495_02179"/>
<gene>
    <name evidence="3" type="ORF">DSM106044_00156</name>
</gene>
<accession>A0A4U8QCW9</accession>